<dbReference type="GO" id="GO:0009658">
    <property type="term" value="P:chloroplast organization"/>
    <property type="evidence" value="ECO:0007669"/>
    <property type="project" value="InterPro"/>
</dbReference>
<proteinExistence type="predicted"/>
<dbReference type="OrthoDB" id="1900964at2759"/>
<dbReference type="PANTHER" id="PTHR47594:SF5">
    <property type="entry name" value="PENTACOTRIPEPTIDE-REPEAT REGION OF PRORP DOMAIN-CONTAINING PROTEIN"/>
    <property type="match status" value="1"/>
</dbReference>
<evidence type="ECO:0000313" key="2">
    <source>
        <dbReference type="Proteomes" id="UP000245207"/>
    </source>
</evidence>
<gene>
    <name evidence="1" type="ORF">CTI12_AA614510</name>
</gene>
<dbReference type="AlphaFoldDB" id="A0A2U1KDS4"/>
<name>A0A2U1KDS4_ARTAN</name>
<dbReference type="Gene3D" id="1.25.40.10">
    <property type="entry name" value="Tetratricopeptide repeat domain"/>
    <property type="match status" value="1"/>
</dbReference>
<reference evidence="1 2" key="1">
    <citation type="journal article" date="2018" name="Mol. Plant">
        <title>The genome of Artemisia annua provides insight into the evolution of Asteraceae family and artemisinin biosynthesis.</title>
        <authorList>
            <person name="Shen Q."/>
            <person name="Zhang L."/>
            <person name="Liao Z."/>
            <person name="Wang S."/>
            <person name="Yan T."/>
            <person name="Shi P."/>
            <person name="Liu M."/>
            <person name="Fu X."/>
            <person name="Pan Q."/>
            <person name="Wang Y."/>
            <person name="Lv Z."/>
            <person name="Lu X."/>
            <person name="Zhang F."/>
            <person name="Jiang W."/>
            <person name="Ma Y."/>
            <person name="Chen M."/>
            <person name="Hao X."/>
            <person name="Li L."/>
            <person name="Tang Y."/>
            <person name="Lv G."/>
            <person name="Zhou Y."/>
            <person name="Sun X."/>
            <person name="Brodelius P.E."/>
            <person name="Rose J.K.C."/>
            <person name="Tang K."/>
        </authorList>
    </citation>
    <scope>NUCLEOTIDE SEQUENCE [LARGE SCALE GENOMIC DNA]</scope>
    <source>
        <strain evidence="2">cv. Huhao1</strain>
        <tissue evidence="1">Leaf</tissue>
    </source>
</reference>
<keyword evidence="2" id="KW-1185">Reference proteome</keyword>
<dbReference type="PANTHER" id="PTHR47594">
    <property type="entry name" value="PPR CONTAINING PLANT-LIKE PROTEIN"/>
    <property type="match status" value="1"/>
</dbReference>
<comment type="caution">
    <text evidence="1">The sequence shown here is derived from an EMBL/GenBank/DDBJ whole genome shotgun (WGS) entry which is preliminary data.</text>
</comment>
<accession>A0A2U1KDS4</accession>
<protein>
    <submittedName>
        <fullName evidence="1">Pentatricopeptide repeat protein</fullName>
    </submittedName>
</protein>
<organism evidence="1 2">
    <name type="scientific">Artemisia annua</name>
    <name type="common">Sweet wormwood</name>
    <dbReference type="NCBI Taxonomy" id="35608"/>
    <lineage>
        <taxon>Eukaryota</taxon>
        <taxon>Viridiplantae</taxon>
        <taxon>Streptophyta</taxon>
        <taxon>Embryophyta</taxon>
        <taxon>Tracheophyta</taxon>
        <taxon>Spermatophyta</taxon>
        <taxon>Magnoliopsida</taxon>
        <taxon>eudicotyledons</taxon>
        <taxon>Gunneridae</taxon>
        <taxon>Pentapetalae</taxon>
        <taxon>asterids</taxon>
        <taxon>campanulids</taxon>
        <taxon>Asterales</taxon>
        <taxon>Asteraceae</taxon>
        <taxon>Asteroideae</taxon>
        <taxon>Anthemideae</taxon>
        <taxon>Artemisiinae</taxon>
        <taxon>Artemisia</taxon>
    </lineage>
</organism>
<dbReference type="InterPro" id="IPR011990">
    <property type="entry name" value="TPR-like_helical_dom_sf"/>
</dbReference>
<dbReference type="Proteomes" id="UP000245207">
    <property type="component" value="Unassembled WGS sequence"/>
</dbReference>
<dbReference type="GO" id="GO:0000373">
    <property type="term" value="P:Group II intron splicing"/>
    <property type="evidence" value="ECO:0007669"/>
    <property type="project" value="InterPro"/>
</dbReference>
<sequence length="97" mass="11048">MVEPDHSLYVDLMLMFGKKKLIGKVKQLFSSLMKEGLKQDTRAYTELIGAYLKVDIIKNEIETYELIKASSCIPDELILTIMIRNLENAGRDDLAVL</sequence>
<evidence type="ECO:0000313" key="1">
    <source>
        <dbReference type="EMBL" id="PWA34920.1"/>
    </source>
</evidence>
<dbReference type="GO" id="GO:0003723">
    <property type="term" value="F:RNA binding"/>
    <property type="evidence" value="ECO:0007669"/>
    <property type="project" value="InterPro"/>
</dbReference>
<dbReference type="InterPro" id="IPR044190">
    <property type="entry name" value="THA8-like"/>
</dbReference>
<dbReference type="EMBL" id="PKPP01021152">
    <property type="protein sequence ID" value="PWA34920.1"/>
    <property type="molecule type" value="Genomic_DNA"/>
</dbReference>
<dbReference type="STRING" id="35608.A0A2U1KDS4"/>